<reference evidence="1 2" key="1">
    <citation type="submission" date="2021-01" db="EMBL/GenBank/DDBJ databases">
        <title>Whole genome shotgun sequence of Verrucosispora gifhornensis NBRC 16317.</title>
        <authorList>
            <person name="Komaki H."/>
            <person name="Tamura T."/>
        </authorList>
    </citation>
    <scope>NUCLEOTIDE SEQUENCE [LARGE SCALE GENOMIC DNA]</scope>
    <source>
        <strain evidence="1 2">NBRC 16317</strain>
    </source>
</reference>
<protein>
    <recommendedName>
        <fullName evidence="3">Secreted protein</fullName>
    </recommendedName>
</protein>
<proteinExistence type="predicted"/>
<accession>A0ABQ4I7T8</accession>
<dbReference type="Proteomes" id="UP000647860">
    <property type="component" value="Unassembled WGS sequence"/>
</dbReference>
<dbReference type="EMBL" id="BOPA01000005">
    <property type="protein sequence ID" value="GIJ13893.1"/>
    <property type="molecule type" value="Genomic_DNA"/>
</dbReference>
<sequence length="74" mass="7647">MANLRIAAIATTTAVASHDRLSNRVSTVASRRRTIAGTPLSVRSVEPVVADPASGCGWSALALCAVDALVTRRS</sequence>
<organism evidence="1 2">
    <name type="scientific">Micromonospora gifhornensis</name>
    <dbReference type="NCBI Taxonomy" id="84594"/>
    <lineage>
        <taxon>Bacteria</taxon>
        <taxon>Bacillati</taxon>
        <taxon>Actinomycetota</taxon>
        <taxon>Actinomycetes</taxon>
        <taxon>Micromonosporales</taxon>
        <taxon>Micromonosporaceae</taxon>
        <taxon>Micromonospora</taxon>
    </lineage>
</organism>
<keyword evidence="2" id="KW-1185">Reference proteome</keyword>
<evidence type="ECO:0000313" key="2">
    <source>
        <dbReference type="Proteomes" id="UP000647860"/>
    </source>
</evidence>
<evidence type="ECO:0000313" key="1">
    <source>
        <dbReference type="EMBL" id="GIJ13893.1"/>
    </source>
</evidence>
<gene>
    <name evidence="1" type="ORF">Vgi01_05770</name>
</gene>
<comment type="caution">
    <text evidence="1">The sequence shown here is derived from an EMBL/GenBank/DDBJ whole genome shotgun (WGS) entry which is preliminary data.</text>
</comment>
<evidence type="ECO:0008006" key="3">
    <source>
        <dbReference type="Google" id="ProtNLM"/>
    </source>
</evidence>
<name>A0ABQ4I7T8_9ACTN</name>